<comment type="catalytic activity">
    <reaction evidence="1 9">
        <text>a 4-O-methyl-thymidine in DNA + L-cysteinyl-[protein] = a thymidine in DNA + S-methyl-L-cysteinyl-[protein]</text>
        <dbReference type="Rhea" id="RHEA:53428"/>
        <dbReference type="Rhea" id="RHEA-COMP:10131"/>
        <dbReference type="Rhea" id="RHEA-COMP:10132"/>
        <dbReference type="Rhea" id="RHEA-COMP:13555"/>
        <dbReference type="Rhea" id="RHEA-COMP:13556"/>
        <dbReference type="ChEBI" id="CHEBI:29950"/>
        <dbReference type="ChEBI" id="CHEBI:82612"/>
        <dbReference type="ChEBI" id="CHEBI:137386"/>
        <dbReference type="ChEBI" id="CHEBI:137387"/>
        <dbReference type="EC" id="2.1.1.63"/>
    </reaction>
</comment>
<comment type="similarity">
    <text evidence="2 9">Belongs to the MGMT family.</text>
</comment>
<accession>A0A9X9SMN8</accession>
<evidence type="ECO:0000256" key="7">
    <source>
        <dbReference type="ARBA" id="ARBA00023204"/>
    </source>
</evidence>
<evidence type="ECO:0000256" key="5">
    <source>
        <dbReference type="ARBA" id="ARBA00022679"/>
    </source>
</evidence>
<dbReference type="EC" id="2.1.1.63" evidence="9"/>
<comment type="catalytic activity">
    <reaction evidence="8 9">
        <text>a 6-O-methyl-2'-deoxyguanosine in DNA + L-cysteinyl-[protein] = S-methyl-L-cysteinyl-[protein] + a 2'-deoxyguanosine in DNA</text>
        <dbReference type="Rhea" id="RHEA:24000"/>
        <dbReference type="Rhea" id="RHEA-COMP:10131"/>
        <dbReference type="Rhea" id="RHEA-COMP:10132"/>
        <dbReference type="Rhea" id="RHEA-COMP:11367"/>
        <dbReference type="Rhea" id="RHEA-COMP:11368"/>
        <dbReference type="ChEBI" id="CHEBI:29950"/>
        <dbReference type="ChEBI" id="CHEBI:82612"/>
        <dbReference type="ChEBI" id="CHEBI:85445"/>
        <dbReference type="ChEBI" id="CHEBI:85448"/>
        <dbReference type="EC" id="2.1.1.63"/>
    </reaction>
</comment>
<evidence type="ECO:0000256" key="6">
    <source>
        <dbReference type="ARBA" id="ARBA00022763"/>
    </source>
</evidence>
<evidence type="ECO:0000313" key="13">
    <source>
        <dbReference type="Proteomes" id="UP000626795"/>
    </source>
</evidence>
<dbReference type="InterPro" id="IPR036388">
    <property type="entry name" value="WH-like_DNA-bd_sf"/>
</dbReference>
<evidence type="ECO:0000256" key="3">
    <source>
        <dbReference type="ARBA" id="ARBA00022490"/>
    </source>
</evidence>
<organism evidence="12 13">
    <name type="scientific">Neisseria subflava</name>
    <dbReference type="NCBI Taxonomy" id="28449"/>
    <lineage>
        <taxon>Bacteria</taxon>
        <taxon>Pseudomonadati</taxon>
        <taxon>Pseudomonadota</taxon>
        <taxon>Betaproteobacteria</taxon>
        <taxon>Neisseriales</taxon>
        <taxon>Neisseriaceae</taxon>
        <taxon>Neisseria</taxon>
    </lineage>
</organism>
<dbReference type="AlphaFoldDB" id="A0A9X9SMN8"/>
<evidence type="ECO:0000256" key="9">
    <source>
        <dbReference type="HAMAP-Rule" id="MF_00772"/>
    </source>
</evidence>
<dbReference type="PANTHER" id="PTHR10815:SF5">
    <property type="entry name" value="METHYLATED-DNA--PROTEIN-CYSTEINE METHYLTRANSFERASE"/>
    <property type="match status" value="1"/>
</dbReference>
<dbReference type="InterPro" id="IPR036217">
    <property type="entry name" value="MethylDNA_cys_MeTrfase_DNAb"/>
</dbReference>
<sequence length="251" mass="28219">MITLPSLNELPSKWNEIRERLETDFSTGLEALLHEYFTEHEAKQLEQDFIDSIGCAPEEYVRIRRTIRLLETRYPNSPNELTVAALATPLGEMLAVFGGKGLCLLEFVGQKQLEQEITAVQKALHGQFIFQENEQTQLLRQELDLYFQGRLKVFATPLEMIGTAFQQQVWNALLTIPYGETRSYKEQAQQLGNPKAIRAVAAANGQNKVSILIPCHRVIGSDGKLTGYAGGLNRKQSLLALERGEVQTALF</sequence>
<dbReference type="Pfam" id="PF02870">
    <property type="entry name" value="Methyltransf_1N"/>
    <property type="match status" value="1"/>
</dbReference>
<evidence type="ECO:0000313" key="12">
    <source>
        <dbReference type="EMBL" id="VTY07367.1"/>
    </source>
</evidence>
<evidence type="ECO:0000256" key="2">
    <source>
        <dbReference type="ARBA" id="ARBA00008711"/>
    </source>
</evidence>
<evidence type="ECO:0000256" key="8">
    <source>
        <dbReference type="ARBA" id="ARBA00049348"/>
    </source>
</evidence>
<protein>
    <recommendedName>
        <fullName evidence="9">Methylated-DNA--protein-cysteine methyltransferase</fullName>
        <ecNumber evidence="9">2.1.1.63</ecNumber>
    </recommendedName>
    <alternativeName>
        <fullName evidence="9">6-O-methylguanine-DNA methyltransferase</fullName>
        <shortName evidence="9">MGMT</shortName>
    </alternativeName>
    <alternativeName>
        <fullName evidence="9">O-6-methylguanine-DNA-alkyltransferase</fullName>
    </alternativeName>
</protein>
<dbReference type="FunFam" id="1.10.10.10:FF:000214">
    <property type="entry name" value="Methylated-DNA--protein-cysteine methyltransferase"/>
    <property type="match status" value="1"/>
</dbReference>
<keyword evidence="4 9" id="KW-0489">Methyltransferase</keyword>
<dbReference type="NCBIfam" id="TIGR00589">
    <property type="entry name" value="ogt"/>
    <property type="match status" value="1"/>
</dbReference>
<dbReference type="InterPro" id="IPR023546">
    <property type="entry name" value="MGMT"/>
</dbReference>
<dbReference type="InterPro" id="IPR001497">
    <property type="entry name" value="MethylDNA_cys_MeTrfase_AS"/>
</dbReference>
<keyword evidence="3 9" id="KW-0963">Cytoplasm</keyword>
<comment type="function">
    <text evidence="9">Involved in the cellular defense against the biological effects of O6-methylguanine (O6-MeG) and O4-methylthymine (O4-MeT) in DNA. Repairs the methylated nucleobase in DNA by stoichiometrically transferring the methyl group to a cysteine residue in the enzyme. This is a suicide reaction: the enzyme is irreversibly inactivated.</text>
</comment>
<evidence type="ECO:0000259" key="10">
    <source>
        <dbReference type="Pfam" id="PF01035"/>
    </source>
</evidence>
<gene>
    <name evidence="12" type="primary">ogt</name>
    <name evidence="12" type="ORF">ONOEEDHL_00572</name>
</gene>
<dbReference type="InterPro" id="IPR036631">
    <property type="entry name" value="MGMT_N_sf"/>
</dbReference>
<dbReference type="GO" id="GO:0032259">
    <property type="term" value="P:methylation"/>
    <property type="evidence" value="ECO:0007669"/>
    <property type="project" value="UniProtKB-KW"/>
</dbReference>
<feature type="active site" description="Nucleophile; methyl group acceptor" evidence="9">
    <location>
        <position position="215"/>
    </location>
</feature>
<comment type="caution">
    <text evidence="12">The sequence shown here is derived from an EMBL/GenBank/DDBJ whole genome shotgun (WGS) entry which is preliminary data.</text>
</comment>
<evidence type="ECO:0000256" key="1">
    <source>
        <dbReference type="ARBA" id="ARBA00001286"/>
    </source>
</evidence>
<keyword evidence="5 9" id="KW-0808">Transferase</keyword>
<feature type="domain" description="Methylated-DNA-[protein]-cysteine S-methyltransferase DNA binding" evidence="10">
    <location>
        <begin position="164"/>
        <end position="243"/>
    </location>
</feature>
<reference evidence="12" key="1">
    <citation type="submission" date="2019-05" db="EMBL/GenBank/DDBJ databases">
        <authorList>
            <person name="Hibberd M."/>
        </authorList>
    </citation>
    <scope>NUCLEOTIDE SEQUENCE</scope>
    <source>
        <strain evidence="12">Neisseria_subflava_BgEED23</strain>
    </source>
</reference>
<dbReference type="GO" id="GO:0005737">
    <property type="term" value="C:cytoplasm"/>
    <property type="evidence" value="ECO:0007669"/>
    <property type="project" value="UniProtKB-SubCell"/>
</dbReference>
<evidence type="ECO:0000256" key="4">
    <source>
        <dbReference type="ARBA" id="ARBA00022603"/>
    </source>
</evidence>
<feature type="domain" description="Methylguanine DNA methyltransferase ribonuclease-like" evidence="11">
    <location>
        <begin position="86"/>
        <end position="159"/>
    </location>
</feature>
<dbReference type="EMBL" id="CABFLZ010000033">
    <property type="protein sequence ID" value="VTY07367.1"/>
    <property type="molecule type" value="Genomic_DNA"/>
</dbReference>
<keyword evidence="13" id="KW-1185">Reference proteome</keyword>
<dbReference type="CDD" id="cd06445">
    <property type="entry name" value="ATase"/>
    <property type="match status" value="1"/>
</dbReference>
<dbReference type="PROSITE" id="PS00374">
    <property type="entry name" value="MGMT"/>
    <property type="match status" value="1"/>
</dbReference>
<name>A0A9X9SMN8_NEISU</name>
<keyword evidence="6 9" id="KW-0227">DNA damage</keyword>
<comment type="subcellular location">
    <subcellularLocation>
        <location evidence="9">Cytoplasm</location>
    </subcellularLocation>
</comment>
<keyword evidence="7 9" id="KW-0234">DNA repair</keyword>
<dbReference type="GO" id="GO:0003908">
    <property type="term" value="F:methylated-DNA-[protein]-cysteine S-methyltransferase activity"/>
    <property type="evidence" value="ECO:0007669"/>
    <property type="project" value="UniProtKB-UniRule"/>
</dbReference>
<dbReference type="InterPro" id="IPR014048">
    <property type="entry name" value="MethylDNA_cys_MeTrfase_DNA-bd"/>
</dbReference>
<dbReference type="HAMAP" id="MF_00772">
    <property type="entry name" value="OGT"/>
    <property type="match status" value="1"/>
</dbReference>
<dbReference type="Proteomes" id="UP000626795">
    <property type="component" value="Unassembled WGS sequence"/>
</dbReference>
<comment type="miscellaneous">
    <text evidence="9">This enzyme catalyzes only one turnover and therefore is not strictly catalytic. According to one definition, an enzyme is a biocatalyst that acts repeatedly and over many reaction cycles.</text>
</comment>
<proteinExistence type="inferred from homology"/>
<dbReference type="Pfam" id="PF01035">
    <property type="entry name" value="DNA_binding_1"/>
    <property type="match status" value="1"/>
</dbReference>
<dbReference type="SUPFAM" id="SSF46767">
    <property type="entry name" value="Methylated DNA-protein cysteine methyltransferase, C-terminal domain"/>
    <property type="match status" value="1"/>
</dbReference>
<dbReference type="Gene3D" id="1.10.10.10">
    <property type="entry name" value="Winged helix-like DNA-binding domain superfamily/Winged helix DNA-binding domain"/>
    <property type="match status" value="1"/>
</dbReference>
<dbReference type="InterPro" id="IPR008332">
    <property type="entry name" value="MethylG_MeTrfase_N"/>
</dbReference>
<dbReference type="GO" id="GO:0006307">
    <property type="term" value="P:DNA alkylation repair"/>
    <property type="evidence" value="ECO:0007669"/>
    <property type="project" value="UniProtKB-UniRule"/>
</dbReference>
<evidence type="ECO:0000259" key="11">
    <source>
        <dbReference type="Pfam" id="PF02870"/>
    </source>
</evidence>
<dbReference type="PANTHER" id="PTHR10815">
    <property type="entry name" value="METHYLATED-DNA--PROTEIN-CYSTEINE METHYLTRANSFERASE"/>
    <property type="match status" value="1"/>
</dbReference>
<dbReference type="Gene3D" id="3.30.160.70">
    <property type="entry name" value="Methylated DNA-protein cysteine methyltransferase domain"/>
    <property type="match status" value="1"/>
</dbReference>
<dbReference type="SUPFAM" id="SSF53155">
    <property type="entry name" value="Methylated DNA-protein cysteine methyltransferase domain"/>
    <property type="match status" value="1"/>
</dbReference>
<dbReference type="RefSeq" id="WP_049323945.1">
    <property type="nucleotide sequence ID" value="NZ_CABFLZ010000033.1"/>
</dbReference>